<reference evidence="1" key="1">
    <citation type="journal article" date="2021" name="Nat. Commun.">
        <title>Genetic determinants of endophytism in the Arabidopsis root mycobiome.</title>
        <authorList>
            <person name="Mesny F."/>
            <person name="Miyauchi S."/>
            <person name="Thiergart T."/>
            <person name="Pickel B."/>
            <person name="Atanasova L."/>
            <person name="Karlsson M."/>
            <person name="Huettel B."/>
            <person name="Barry K.W."/>
            <person name="Haridas S."/>
            <person name="Chen C."/>
            <person name="Bauer D."/>
            <person name="Andreopoulos W."/>
            <person name="Pangilinan J."/>
            <person name="LaButti K."/>
            <person name="Riley R."/>
            <person name="Lipzen A."/>
            <person name="Clum A."/>
            <person name="Drula E."/>
            <person name="Henrissat B."/>
            <person name="Kohler A."/>
            <person name="Grigoriev I.V."/>
            <person name="Martin F.M."/>
            <person name="Hacquard S."/>
        </authorList>
    </citation>
    <scope>NUCLEOTIDE SEQUENCE</scope>
    <source>
        <strain evidence="1">MPI-CAGE-CH-0235</strain>
    </source>
</reference>
<comment type="caution">
    <text evidence="1">The sequence shown here is derived from an EMBL/GenBank/DDBJ whole genome shotgun (WGS) entry which is preliminary data.</text>
</comment>
<organism evidence="1 2">
    <name type="scientific">Stachybotrys elegans</name>
    <dbReference type="NCBI Taxonomy" id="80388"/>
    <lineage>
        <taxon>Eukaryota</taxon>
        <taxon>Fungi</taxon>
        <taxon>Dikarya</taxon>
        <taxon>Ascomycota</taxon>
        <taxon>Pezizomycotina</taxon>
        <taxon>Sordariomycetes</taxon>
        <taxon>Hypocreomycetidae</taxon>
        <taxon>Hypocreales</taxon>
        <taxon>Stachybotryaceae</taxon>
        <taxon>Stachybotrys</taxon>
    </lineage>
</organism>
<proteinExistence type="predicted"/>
<evidence type="ECO:0000313" key="2">
    <source>
        <dbReference type="Proteomes" id="UP000813444"/>
    </source>
</evidence>
<accession>A0A8K0SQE0</accession>
<dbReference type="OrthoDB" id="4795535at2759"/>
<name>A0A8K0SQE0_9HYPO</name>
<gene>
    <name evidence="1" type="ORF">B0I35DRAFT_410155</name>
</gene>
<evidence type="ECO:0000313" key="1">
    <source>
        <dbReference type="EMBL" id="KAH7317045.1"/>
    </source>
</evidence>
<dbReference type="AlphaFoldDB" id="A0A8K0SQE0"/>
<keyword evidence="2" id="KW-1185">Reference proteome</keyword>
<dbReference type="EMBL" id="JAGPNK010000008">
    <property type="protein sequence ID" value="KAH7317045.1"/>
    <property type="molecule type" value="Genomic_DNA"/>
</dbReference>
<protein>
    <submittedName>
        <fullName evidence="1">Uncharacterized protein</fullName>
    </submittedName>
</protein>
<sequence>MVVPLPLAPADFPRLHAHLSVPACSPSPAQVAWVEAAIRTGRHGALQAEMREASKACKCSSQSLLLMLVNPSTGESMLHAAIDAQRIDSVIRLRRFFTPSVPRYERAYHLLAVHRTWSTGDTVLHIAARSGIQDMVTAAFRFMACDWLPGEPRPFPGTSEDACFAADQPLDVLRLPRLVFLLAENNFGRDAAAEASLAGHGQVAEWLRRVIENHDCFNQRQDPAMVQQWRNYVDDMYSLDGRDY</sequence>
<dbReference type="Proteomes" id="UP000813444">
    <property type="component" value="Unassembled WGS sequence"/>
</dbReference>